<name>A0A7Y0A845_9FLAO</name>
<organism evidence="2 3">
    <name type="scientific">Chryseobacterium cheonjiense</name>
    <dbReference type="NCBI Taxonomy" id="2728845"/>
    <lineage>
        <taxon>Bacteria</taxon>
        <taxon>Pseudomonadati</taxon>
        <taxon>Bacteroidota</taxon>
        <taxon>Flavobacteriia</taxon>
        <taxon>Flavobacteriales</taxon>
        <taxon>Weeksellaceae</taxon>
        <taxon>Chryseobacterium group</taxon>
        <taxon>Chryseobacterium</taxon>
    </lineage>
</organism>
<keyword evidence="3" id="KW-1185">Reference proteome</keyword>
<evidence type="ECO:0000256" key="1">
    <source>
        <dbReference type="PROSITE-ProRule" id="PRU00339"/>
    </source>
</evidence>
<keyword evidence="1" id="KW-0802">TPR repeat</keyword>
<protein>
    <recommendedName>
        <fullName evidence="4">Tetratricopeptide repeat protein</fullName>
    </recommendedName>
</protein>
<dbReference type="SUPFAM" id="SSF48452">
    <property type="entry name" value="TPR-like"/>
    <property type="match status" value="1"/>
</dbReference>
<dbReference type="InterPro" id="IPR011990">
    <property type="entry name" value="TPR-like_helical_dom_sf"/>
</dbReference>
<proteinExistence type="predicted"/>
<reference evidence="2 3" key="1">
    <citation type="submission" date="2020-04" db="EMBL/GenBank/DDBJ databases">
        <title>Chryseobacterium sp. RJ-7-14 sp. nov., isolated from Jeju soil.</title>
        <authorList>
            <person name="Dahal R.H."/>
            <person name="Chaudhary D.K."/>
        </authorList>
    </citation>
    <scope>NUCLEOTIDE SEQUENCE [LARGE SCALE GENOMIC DNA]</scope>
    <source>
        <strain evidence="2 3">RJ-7-14</strain>
    </source>
</reference>
<gene>
    <name evidence="2" type="ORF">HHL20_13760</name>
</gene>
<dbReference type="Gene3D" id="1.25.40.10">
    <property type="entry name" value="Tetratricopeptide repeat domain"/>
    <property type="match status" value="1"/>
</dbReference>
<dbReference type="Proteomes" id="UP000552615">
    <property type="component" value="Unassembled WGS sequence"/>
</dbReference>
<dbReference type="AlphaFoldDB" id="A0A7Y0A845"/>
<evidence type="ECO:0008006" key="4">
    <source>
        <dbReference type="Google" id="ProtNLM"/>
    </source>
</evidence>
<evidence type="ECO:0000313" key="2">
    <source>
        <dbReference type="EMBL" id="NML58409.1"/>
    </source>
</evidence>
<dbReference type="InterPro" id="IPR019734">
    <property type="entry name" value="TPR_rpt"/>
</dbReference>
<dbReference type="RefSeq" id="WP_169231745.1">
    <property type="nucleotide sequence ID" value="NZ_JABBGF010000002.1"/>
</dbReference>
<accession>A0A7Y0A845</accession>
<feature type="repeat" description="TPR" evidence="1">
    <location>
        <begin position="38"/>
        <end position="71"/>
    </location>
</feature>
<dbReference type="PROSITE" id="PS50005">
    <property type="entry name" value="TPR"/>
    <property type="match status" value="1"/>
</dbReference>
<evidence type="ECO:0000313" key="3">
    <source>
        <dbReference type="Proteomes" id="UP000552615"/>
    </source>
</evidence>
<comment type="caution">
    <text evidence="2">The sequence shown here is derived from an EMBL/GenBank/DDBJ whole genome shotgun (WGS) entry which is preliminary data.</text>
</comment>
<dbReference type="EMBL" id="JABBGF010000002">
    <property type="protein sequence ID" value="NML58409.1"/>
    <property type="molecule type" value="Genomic_DNA"/>
</dbReference>
<sequence>MITRKKFLQLSTLSVGALFIPDLFSSKSSFPLSPITDVNLLLKEAKFFRKQKKWNKAKNTYQQILQTNPQEVRAYDGLKKCIFQQPKQEKIYMQMLEDAVSQFPDNKLLKQRLYSQYVQTALGNRKVSKQKNANLLLHAKQKMELLAAQYPNDLSLQKQLNKVCTRLNSNAGEVHYKNNPGLKQQHKQNQKTFKKRFDAFNKDQLYTKLTVLKSKPYNKEREKHIRELYLMLVKRNVKTHDINQAAIIAKEYHNLYPKDRSAIYWMRRLGDKKNDAQFIIQTEEKNHQTQQTFWSASAYFTAVKKYQSSNTGKLQQLVTEMEQTSTEAHQDLILYCKKIELSLLQNQVTQAETQLNLLLTSKAGIKNTSIIDSINVLTVKYLVKTQQGAMAKNMPYIIINAKDLVTSSDIWEKKIAQLNQYRDFSKPVYLEKFQNYLKKI</sequence>